<evidence type="ECO:0000313" key="5">
    <source>
        <dbReference type="Proteomes" id="UP000019484"/>
    </source>
</evidence>
<protein>
    <recommendedName>
        <fullName evidence="6">Zn(2)-C6 fungal-type domain-containing protein</fullName>
    </recommendedName>
</protein>
<proteinExistence type="predicted"/>
<dbReference type="GeneID" id="19158014"/>
<dbReference type="AlphaFoldDB" id="W9YZJ3"/>
<accession>W9YZJ3</accession>
<keyword evidence="1" id="KW-0238">DNA-binding</keyword>
<dbReference type="Proteomes" id="UP000019484">
    <property type="component" value="Unassembled WGS sequence"/>
</dbReference>
<name>W9YZJ3_9EURO</name>
<dbReference type="HOGENOM" id="CLU_006237_0_0_1"/>
<organism evidence="4 5">
    <name type="scientific">Capronia coronata CBS 617.96</name>
    <dbReference type="NCBI Taxonomy" id="1182541"/>
    <lineage>
        <taxon>Eukaryota</taxon>
        <taxon>Fungi</taxon>
        <taxon>Dikarya</taxon>
        <taxon>Ascomycota</taxon>
        <taxon>Pezizomycotina</taxon>
        <taxon>Eurotiomycetes</taxon>
        <taxon>Chaetothyriomycetidae</taxon>
        <taxon>Chaetothyriales</taxon>
        <taxon>Herpotrichiellaceae</taxon>
        <taxon>Capronia</taxon>
    </lineage>
</organism>
<dbReference type="PANTHER" id="PTHR46910:SF1">
    <property type="entry name" value="MISCELLANEOUS ZN(II)2CYS6 TRANSCRIPTION FACTOR (EUROFUNG)-RELATED"/>
    <property type="match status" value="1"/>
</dbReference>
<keyword evidence="2" id="KW-0539">Nucleus</keyword>
<feature type="region of interest" description="Disordered" evidence="3">
    <location>
        <begin position="92"/>
        <end position="131"/>
    </location>
</feature>
<dbReference type="OrthoDB" id="5958943at2759"/>
<keyword evidence="5" id="KW-1185">Reference proteome</keyword>
<evidence type="ECO:0000256" key="1">
    <source>
        <dbReference type="ARBA" id="ARBA00023125"/>
    </source>
</evidence>
<evidence type="ECO:0000256" key="3">
    <source>
        <dbReference type="SAM" id="MobiDB-lite"/>
    </source>
</evidence>
<evidence type="ECO:0000256" key="2">
    <source>
        <dbReference type="ARBA" id="ARBA00023242"/>
    </source>
</evidence>
<sequence>MDQRNVVIKRVRRRQHSSCDQCRKGKRACDAAFMREQTHLDTVAGTASIARYDPHQGKPRAPAAKCSNCQKAGRNCTFDWLECALPRATKGIKKKLQSRNDGDTAKERSETQFSTQQSTYPSTLESDPDLFSDVGTQNLNVAHVNDPELFDIWGSPEILFDQGVSEGQFLDSFATDTQAVGWETSFTPTNNPPFQLDSRSWPGNEPVLRLVENVQDPEEMVLENQQYKGADQELYSTDPWSPDTLLLTTPRYSSAPTVLDDDLPPSLLSETTLSSETNRWLLAQNWLRVYHDSMENALSCWLTERNCPYTLTHSGTNGLANVSGPQWSNRIYQRVCNLDKAINNLPGRRLSSKENSMAERALNAAVMAFGVQWAQAGDRGGIRHHTSSFAATSSVHEEMNLPTANEFGRSVQETLWNQARQALQDAAGVESYRVAFANIIFSLTQRPLNPQDWTLTRSWKPRAESIQLAPTSPSDCGVSAAHSEGLDSRWDALQEILSADGPPVFLEAASRQLISSRWKLEQYNRKNARKTVRSPDGSQWEGTRACAASIVLSREHRDTFRLLSWLAIMFDTLTAAILRRPPVVPDEDTSIESSDPWESTLESSGGLSNSSARGIDLDGWDAGLRPRKPKPKQQLQTPDIWDDLFLQDQDFDDHEVKQHSYSLDDAAAVLCDAAPVKVLLFRKVGHIQKLMARRAGSEALEQAVDKALSVYMFWNSSFGKFITHCMRGHHNLPARIQSWYLILAGHWHLGAMLLADVIEEMDQAGLSHPARKRSRQMSDLSNDMRRKDAIAISELCRCSLYGSALSFPAAREFTYPVNQVALLSEPWTLVLIQSFSRAGYVFVSQLHAPRRRRNAEWSTVEDERILARMRCEYCIEGLLHLSNKSDMAYLAGKFLRDCLSDLAE</sequence>
<dbReference type="RefSeq" id="XP_007722215.1">
    <property type="nucleotide sequence ID" value="XM_007724025.1"/>
</dbReference>
<dbReference type="SUPFAM" id="SSF57701">
    <property type="entry name" value="Zn2/Cys6 DNA-binding domain"/>
    <property type="match status" value="1"/>
</dbReference>
<dbReference type="EMBL" id="AMWN01000002">
    <property type="protein sequence ID" value="EXJ94721.1"/>
    <property type="molecule type" value="Genomic_DNA"/>
</dbReference>
<comment type="caution">
    <text evidence="4">The sequence shown here is derived from an EMBL/GenBank/DDBJ whole genome shotgun (WGS) entry which is preliminary data.</text>
</comment>
<dbReference type="GO" id="GO:0008270">
    <property type="term" value="F:zinc ion binding"/>
    <property type="evidence" value="ECO:0007669"/>
    <property type="project" value="InterPro"/>
</dbReference>
<feature type="compositionally biased region" description="Polar residues" evidence="3">
    <location>
        <begin position="111"/>
        <end position="125"/>
    </location>
</feature>
<evidence type="ECO:0008006" key="6">
    <source>
        <dbReference type="Google" id="ProtNLM"/>
    </source>
</evidence>
<feature type="region of interest" description="Disordered" evidence="3">
    <location>
        <begin position="584"/>
        <end position="613"/>
    </location>
</feature>
<dbReference type="eggNOG" id="ENOG502SHX1">
    <property type="taxonomic scope" value="Eukaryota"/>
</dbReference>
<reference evidence="4 5" key="1">
    <citation type="submission" date="2013-03" db="EMBL/GenBank/DDBJ databases">
        <title>The Genome Sequence of Capronia coronata CBS 617.96.</title>
        <authorList>
            <consortium name="The Broad Institute Genomics Platform"/>
            <person name="Cuomo C."/>
            <person name="de Hoog S."/>
            <person name="Gorbushina A."/>
            <person name="Walker B."/>
            <person name="Young S.K."/>
            <person name="Zeng Q."/>
            <person name="Gargeya S."/>
            <person name="Fitzgerald M."/>
            <person name="Haas B."/>
            <person name="Abouelleil A."/>
            <person name="Allen A.W."/>
            <person name="Alvarado L."/>
            <person name="Arachchi H.M."/>
            <person name="Berlin A.M."/>
            <person name="Chapman S.B."/>
            <person name="Gainer-Dewar J."/>
            <person name="Goldberg J."/>
            <person name="Griggs A."/>
            <person name="Gujja S."/>
            <person name="Hansen M."/>
            <person name="Howarth C."/>
            <person name="Imamovic A."/>
            <person name="Ireland A."/>
            <person name="Larimer J."/>
            <person name="McCowan C."/>
            <person name="Murphy C."/>
            <person name="Pearson M."/>
            <person name="Poon T.W."/>
            <person name="Priest M."/>
            <person name="Roberts A."/>
            <person name="Saif S."/>
            <person name="Shea T."/>
            <person name="Sisk P."/>
            <person name="Sykes S."/>
            <person name="Wortman J."/>
            <person name="Nusbaum C."/>
            <person name="Birren B."/>
        </authorList>
    </citation>
    <scope>NUCLEOTIDE SEQUENCE [LARGE SCALE GENOMIC DNA]</scope>
    <source>
        <strain evidence="4 5">CBS 617.96</strain>
    </source>
</reference>
<feature type="compositionally biased region" description="Polar residues" evidence="3">
    <location>
        <begin position="591"/>
        <end position="612"/>
    </location>
</feature>
<feature type="compositionally biased region" description="Basic and acidic residues" evidence="3">
    <location>
        <begin position="98"/>
        <end position="110"/>
    </location>
</feature>
<dbReference type="Gene3D" id="4.10.240.10">
    <property type="entry name" value="Zn(2)-C6 fungal-type DNA-binding domain"/>
    <property type="match status" value="1"/>
</dbReference>
<gene>
    <name evidence="4" type="ORF">A1O1_03118</name>
</gene>
<dbReference type="STRING" id="1182541.W9YZJ3"/>
<dbReference type="InterPro" id="IPR050987">
    <property type="entry name" value="AtrR-like"/>
</dbReference>
<dbReference type="GO" id="GO:0000981">
    <property type="term" value="F:DNA-binding transcription factor activity, RNA polymerase II-specific"/>
    <property type="evidence" value="ECO:0007669"/>
    <property type="project" value="InterPro"/>
</dbReference>
<evidence type="ECO:0000313" key="4">
    <source>
        <dbReference type="EMBL" id="EXJ94721.1"/>
    </source>
</evidence>
<dbReference type="GO" id="GO:0003677">
    <property type="term" value="F:DNA binding"/>
    <property type="evidence" value="ECO:0007669"/>
    <property type="project" value="UniProtKB-KW"/>
</dbReference>
<dbReference type="PANTHER" id="PTHR46910">
    <property type="entry name" value="TRANSCRIPTION FACTOR PDR1"/>
    <property type="match status" value="1"/>
</dbReference>
<dbReference type="InterPro" id="IPR036864">
    <property type="entry name" value="Zn2-C6_fun-type_DNA-bd_sf"/>
</dbReference>